<protein>
    <submittedName>
        <fullName evidence="2">Uncharacterized protein</fullName>
    </submittedName>
</protein>
<evidence type="ECO:0000313" key="3">
    <source>
        <dbReference type="Proteomes" id="UP001144673"/>
    </source>
</evidence>
<keyword evidence="3" id="KW-1185">Reference proteome</keyword>
<feature type="compositionally biased region" description="Polar residues" evidence="1">
    <location>
        <begin position="20"/>
        <end position="30"/>
    </location>
</feature>
<dbReference type="EMBL" id="JAJHUN010000010">
    <property type="protein sequence ID" value="KAJ4147988.1"/>
    <property type="molecule type" value="Genomic_DNA"/>
</dbReference>
<feature type="region of interest" description="Disordered" evidence="1">
    <location>
        <begin position="484"/>
        <end position="523"/>
    </location>
</feature>
<feature type="region of interest" description="Disordered" evidence="1">
    <location>
        <begin position="1"/>
        <end position="30"/>
    </location>
</feature>
<gene>
    <name evidence="2" type="ORF">LMH87_002478</name>
</gene>
<dbReference type="KEGG" id="amus:LMH87_002478"/>
<name>A0A9W8Q6X6_AKAMU</name>
<evidence type="ECO:0000313" key="2">
    <source>
        <dbReference type="EMBL" id="KAJ4147988.1"/>
    </source>
</evidence>
<comment type="caution">
    <text evidence="2">The sequence shown here is derived from an EMBL/GenBank/DDBJ whole genome shotgun (WGS) entry which is preliminary data.</text>
</comment>
<reference evidence="2" key="1">
    <citation type="journal article" date="2023" name="Access Microbiol">
        <title>De-novo genome assembly for Akanthomyces muscarius, a biocontrol agent of insect agricultural pests.</title>
        <authorList>
            <person name="Erdos Z."/>
            <person name="Studholme D.J."/>
            <person name="Raymond B."/>
            <person name="Sharma M."/>
        </authorList>
    </citation>
    <scope>NUCLEOTIDE SEQUENCE</scope>
    <source>
        <strain evidence="2">Ve6</strain>
    </source>
</reference>
<organism evidence="2 3">
    <name type="scientific">Akanthomyces muscarius</name>
    <name type="common">Entomopathogenic fungus</name>
    <name type="synonym">Lecanicillium muscarium</name>
    <dbReference type="NCBI Taxonomy" id="2231603"/>
    <lineage>
        <taxon>Eukaryota</taxon>
        <taxon>Fungi</taxon>
        <taxon>Dikarya</taxon>
        <taxon>Ascomycota</taxon>
        <taxon>Pezizomycotina</taxon>
        <taxon>Sordariomycetes</taxon>
        <taxon>Hypocreomycetidae</taxon>
        <taxon>Hypocreales</taxon>
        <taxon>Cordycipitaceae</taxon>
        <taxon>Akanthomyces</taxon>
    </lineage>
</organism>
<dbReference type="RefSeq" id="XP_056050929.1">
    <property type="nucleotide sequence ID" value="XM_056193942.1"/>
</dbReference>
<evidence type="ECO:0000256" key="1">
    <source>
        <dbReference type="SAM" id="MobiDB-lite"/>
    </source>
</evidence>
<feature type="region of interest" description="Disordered" evidence="1">
    <location>
        <begin position="586"/>
        <end position="610"/>
    </location>
</feature>
<dbReference type="Proteomes" id="UP001144673">
    <property type="component" value="Chromosome 3"/>
</dbReference>
<dbReference type="GeneID" id="80889637"/>
<accession>A0A9W8Q6X6</accession>
<feature type="compositionally biased region" description="Acidic residues" evidence="1">
    <location>
        <begin position="599"/>
        <end position="609"/>
    </location>
</feature>
<proteinExistence type="predicted"/>
<dbReference type="AlphaFoldDB" id="A0A9W8Q6X6"/>
<sequence length="635" mass="71949">MSPSTPELSLRDPEAFSPESFDQSPGTTSPIHHVKHIVDGAHIQRFKFTDKDLRRYFHSQDPYPTRNPAKVSPEKHEPDLVQKDVLTLLCHSSELAVEIGKYLSPGDIVSLYRASRAFHEAVNQYMSASVRAWIAHKAPEAGRIFDFRLYKRHLIADPAGRTWGYQYETTTDKRDAKNHEASSDPGHTVDAEKAGQVRAIPGLRYLQLVVGRDRYCREIRAILARNGHRTPASMHSTLLKLWLCLDIPTSVQRAALLRNRESWADTDLYNAQLLFVKLGMHFNDPIYGPNTYELLHLMMGQKGLYPLWQLLMRKRFTRLGEILALKVRYDFQAAPSPADPHVRGAYHWSSEYFGSSIHGVPYGEVGKVHLEGWGQGQRHLQRPDELVPVEAVARGLELDAHLVAMMMWGYVDWSTGENLVPSEAEMHISDDEAALAHADTNHHWRSRHVLKKRFDELAPVERQRILDEDEDERLRAMAWCGETDDYSSASEDGDGETGSRATSSLEDEMSRGYMVPPRQTGDDAVVVPDVDDREGWVGFVNDVLTSGLPPDVGGEAALRAEAWQSYQNVELDSEWDWGLWLQQQQQRRRQEDVGWNSDEAGDELPDSEAETIVTDSLVWDGDEELSDYEASGGEM</sequence>